<comment type="caution">
    <text evidence="2">The sequence shown here is derived from an EMBL/GenBank/DDBJ whole genome shotgun (WGS) entry which is preliminary data.</text>
</comment>
<feature type="compositionally biased region" description="Polar residues" evidence="1">
    <location>
        <begin position="221"/>
        <end position="230"/>
    </location>
</feature>
<sequence>MKSQKTSHWTANLIRDESRYWLPSHGVSNDPYHDISSGAFVPSWNSSPNSLDPAHVRQLPGLDSFPSQSSSSSESLHNDGSAIIKIEAFQQIPNSSPIPSSPPVKSEPLDEHLVVSQSLALPIEVPLRATQATKEMRSMMHSLRLNPFTMHRLDKSDSGTPLTWTGEEAKPLEEEPLMFEWQIEGYHSGLEDDFELFVMPSDDEKPFPASEDSSEVHHSSMRSPSIQLLSSDSAKRSEIYLSSTRYGSESRSQAHRYHDAVDNESTDSGTSASWDGLDDPAAEEGYFLSGAWFPDAGQNSSTILSHQPQQPLPPEAYDHEAPFQPFYSEKRRSPISEHPSSKLHQVVSHPYRYCPSGDSSSRGLIRNLPRRQSSESLEVHDTPPYSNTDQLQKIPPCQSLMMYSPGHQSVYNKPDSAPSTDQSSQRIDSLIFPSGIQLSTPPLAPEAVARRQTTFPDPPSRLCDSTSSPSFQTIPNRGVPGRVSSLMPAGCSLYPEADSDSGSSHFRLHRIQPLPHLVGYPEPCTAPAPIAPPMNNASFKAHTNPTNGLPAYANPGSGASLRMYACADDLRRSLDMSYKDKHGMVQQAPSVPTVLSSTRVMAPTPLMPAQCTSTSGASILSSYYPSQITATQNHGVPHAYAGYTY</sequence>
<gene>
    <name evidence="2" type="ORF">D9758_003582</name>
</gene>
<protein>
    <submittedName>
        <fullName evidence="2">Uncharacterized protein</fullName>
    </submittedName>
</protein>
<keyword evidence="3" id="KW-1185">Reference proteome</keyword>
<feature type="region of interest" description="Disordered" evidence="1">
    <location>
        <begin position="453"/>
        <end position="479"/>
    </location>
</feature>
<feature type="region of interest" description="Disordered" evidence="1">
    <location>
        <begin position="251"/>
        <end position="278"/>
    </location>
</feature>
<feature type="compositionally biased region" description="Low complexity" evidence="1">
    <location>
        <begin position="64"/>
        <end position="77"/>
    </location>
</feature>
<evidence type="ECO:0000256" key="1">
    <source>
        <dbReference type="SAM" id="MobiDB-lite"/>
    </source>
</evidence>
<feature type="region of interest" description="Disordered" evidence="1">
    <location>
        <begin position="200"/>
        <end position="230"/>
    </location>
</feature>
<dbReference type="OrthoDB" id="3270670at2759"/>
<feature type="compositionally biased region" description="Polar residues" evidence="1">
    <location>
        <begin position="463"/>
        <end position="475"/>
    </location>
</feature>
<proteinExistence type="predicted"/>
<reference evidence="2 3" key="1">
    <citation type="journal article" date="2020" name="ISME J.">
        <title>Uncovering the hidden diversity of litter-decomposition mechanisms in mushroom-forming fungi.</title>
        <authorList>
            <person name="Floudas D."/>
            <person name="Bentzer J."/>
            <person name="Ahren D."/>
            <person name="Johansson T."/>
            <person name="Persson P."/>
            <person name="Tunlid A."/>
        </authorList>
    </citation>
    <scope>NUCLEOTIDE SEQUENCE [LARGE SCALE GENOMIC DNA]</scope>
    <source>
        <strain evidence="2 3">CBS 291.85</strain>
    </source>
</reference>
<name>A0A8H5LW45_9AGAR</name>
<dbReference type="AlphaFoldDB" id="A0A8H5LW45"/>
<feature type="region of interest" description="Disordered" evidence="1">
    <location>
        <begin position="51"/>
        <end position="77"/>
    </location>
</feature>
<dbReference type="Proteomes" id="UP000559256">
    <property type="component" value="Unassembled WGS sequence"/>
</dbReference>
<dbReference type="EMBL" id="JAACJM010000007">
    <property type="protein sequence ID" value="KAF5371752.1"/>
    <property type="molecule type" value="Genomic_DNA"/>
</dbReference>
<evidence type="ECO:0000313" key="3">
    <source>
        <dbReference type="Proteomes" id="UP000559256"/>
    </source>
</evidence>
<feature type="region of interest" description="Disordered" evidence="1">
    <location>
        <begin position="298"/>
        <end position="390"/>
    </location>
</feature>
<organism evidence="2 3">
    <name type="scientific">Tetrapyrgos nigripes</name>
    <dbReference type="NCBI Taxonomy" id="182062"/>
    <lineage>
        <taxon>Eukaryota</taxon>
        <taxon>Fungi</taxon>
        <taxon>Dikarya</taxon>
        <taxon>Basidiomycota</taxon>
        <taxon>Agaricomycotina</taxon>
        <taxon>Agaricomycetes</taxon>
        <taxon>Agaricomycetidae</taxon>
        <taxon>Agaricales</taxon>
        <taxon>Marasmiineae</taxon>
        <taxon>Marasmiaceae</taxon>
        <taxon>Tetrapyrgos</taxon>
    </lineage>
</organism>
<accession>A0A8H5LW45</accession>
<evidence type="ECO:0000313" key="2">
    <source>
        <dbReference type="EMBL" id="KAF5371752.1"/>
    </source>
</evidence>
<feature type="compositionally biased region" description="Polar residues" evidence="1">
    <location>
        <begin position="298"/>
        <end position="309"/>
    </location>
</feature>